<feature type="transmembrane region" description="Helical" evidence="1">
    <location>
        <begin position="7"/>
        <end position="27"/>
    </location>
</feature>
<evidence type="ECO:0000313" key="3">
    <source>
        <dbReference type="Proteomes" id="UP000622687"/>
    </source>
</evidence>
<keyword evidence="1" id="KW-0812">Transmembrane</keyword>
<proteinExistence type="predicted"/>
<name>A0A934HTR0_9CLOT</name>
<keyword evidence="1" id="KW-1133">Transmembrane helix</keyword>
<dbReference type="Pfam" id="PF19754">
    <property type="entry name" value="DUF6241"/>
    <property type="match status" value="1"/>
</dbReference>
<organism evidence="2 3">
    <name type="scientific">Clostridium aciditolerans</name>
    <dbReference type="NCBI Taxonomy" id="339861"/>
    <lineage>
        <taxon>Bacteria</taxon>
        <taxon>Bacillati</taxon>
        <taxon>Bacillota</taxon>
        <taxon>Clostridia</taxon>
        <taxon>Eubacteriales</taxon>
        <taxon>Clostridiaceae</taxon>
        <taxon>Clostridium</taxon>
    </lineage>
</organism>
<keyword evidence="1" id="KW-0472">Membrane</keyword>
<reference evidence="2" key="1">
    <citation type="submission" date="2020-12" db="EMBL/GenBank/DDBJ databases">
        <title>Clostridium thailandense sp. nov., a novel acetogenic bacterium isolated from peat land soil in Thailand.</title>
        <authorList>
            <person name="Chaikitkaew S."/>
            <person name="Birkeland N.K."/>
        </authorList>
    </citation>
    <scope>NUCLEOTIDE SEQUENCE</scope>
    <source>
        <strain evidence="2">DSM 17425</strain>
    </source>
</reference>
<dbReference type="AlphaFoldDB" id="A0A934HTR0"/>
<evidence type="ECO:0000256" key="1">
    <source>
        <dbReference type="SAM" id="Phobius"/>
    </source>
</evidence>
<comment type="caution">
    <text evidence="2">The sequence shown here is derived from an EMBL/GenBank/DDBJ whole genome shotgun (WGS) entry which is preliminary data.</text>
</comment>
<keyword evidence="3" id="KW-1185">Reference proteome</keyword>
<dbReference type="Proteomes" id="UP000622687">
    <property type="component" value="Unassembled WGS sequence"/>
</dbReference>
<dbReference type="EMBL" id="JAEEGB010000002">
    <property type="protein sequence ID" value="MBI6871269.1"/>
    <property type="molecule type" value="Genomic_DNA"/>
</dbReference>
<protein>
    <submittedName>
        <fullName evidence="2">Uncharacterized protein</fullName>
    </submittedName>
</protein>
<dbReference type="InterPro" id="IPR046208">
    <property type="entry name" value="DUF6241"/>
</dbReference>
<sequence length="182" mass="20286">MKKNVRNIIIVLGMISISIIGIGSYMITLRPDTNSASHIEIKNETKNEVKTNSTIKENDVSTKNNTRLEVAASIHLMANGLVVAEDNAKDGVKAMTQDELNATYKLIQTLPEGPEKTNFIEIITRWKNCDFSQIVEDHNTVWKILGEGQPEGSLKGRAIKINEPAIKPTINLIKRGDYLKDE</sequence>
<dbReference type="RefSeq" id="WP_211140735.1">
    <property type="nucleotide sequence ID" value="NZ_JAEEGB010000002.1"/>
</dbReference>
<gene>
    <name evidence="2" type="ORF">I6U51_00935</name>
</gene>
<evidence type="ECO:0000313" key="2">
    <source>
        <dbReference type="EMBL" id="MBI6871269.1"/>
    </source>
</evidence>
<accession>A0A934HTR0</accession>